<dbReference type="AlphaFoldDB" id="A0A9D1MUU8"/>
<evidence type="ECO:0000313" key="9">
    <source>
        <dbReference type="EMBL" id="HIU69458.1"/>
    </source>
</evidence>
<dbReference type="PANTHER" id="PTHR32309">
    <property type="entry name" value="TYROSINE-PROTEIN KINASE"/>
    <property type="match status" value="1"/>
</dbReference>
<dbReference type="EMBL" id="DVNM01000031">
    <property type="protein sequence ID" value="HIU69458.1"/>
    <property type="molecule type" value="Genomic_DNA"/>
</dbReference>
<keyword evidence="5 7" id="KW-1133">Transmembrane helix</keyword>
<gene>
    <name evidence="9" type="ORF">IAD23_05805</name>
</gene>
<dbReference type="SUPFAM" id="SSF52540">
    <property type="entry name" value="P-loop containing nucleoside triphosphate hydrolases"/>
    <property type="match status" value="1"/>
</dbReference>
<dbReference type="GO" id="GO:0004713">
    <property type="term" value="F:protein tyrosine kinase activity"/>
    <property type="evidence" value="ECO:0007669"/>
    <property type="project" value="TreeGrafter"/>
</dbReference>
<dbReference type="Proteomes" id="UP000824125">
    <property type="component" value="Unassembled WGS sequence"/>
</dbReference>
<evidence type="ECO:0000256" key="2">
    <source>
        <dbReference type="ARBA" id="ARBA00006683"/>
    </source>
</evidence>
<dbReference type="InterPro" id="IPR027417">
    <property type="entry name" value="P-loop_NTPase"/>
</dbReference>
<dbReference type="GO" id="GO:0005886">
    <property type="term" value="C:plasma membrane"/>
    <property type="evidence" value="ECO:0007669"/>
    <property type="project" value="UniProtKB-SubCell"/>
</dbReference>
<accession>A0A9D1MUU8</accession>
<feature type="domain" description="Polysaccharide chain length determinant N-terminal" evidence="8">
    <location>
        <begin position="11"/>
        <end position="102"/>
    </location>
</feature>
<evidence type="ECO:0000256" key="1">
    <source>
        <dbReference type="ARBA" id="ARBA00004651"/>
    </source>
</evidence>
<feature type="transmembrane region" description="Helical" evidence="7">
    <location>
        <begin position="180"/>
        <end position="201"/>
    </location>
</feature>
<name>A0A9D1MUU8_9FIRM</name>
<feature type="transmembrane region" description="Helical" evidence="7">
    <location>
        <begin position="21"/>
        <end position="42"/>
    </location>
</feature>
<proteinExistence type="inferred from homology"/>
<comment type="subcellular location">
    <subcellularLocation>
        <location evidence="1">Cell membrane</location>
        <topology evidence="1">Multi-pass membrane protein</topology>
    </subcellularLocation>
</comment>
<dbReference type="PANTHER" id="PTHR32309:SF13">
    <property type="entry name" value="FERRIC ENTEROBACTIN TRANSPORT PROTEIN FEPE"/>
    <property type="match status" value="1"/>
</dbReference>
<dbReference type="Pfam" id="PF02706">
    <property type="entry name" value="Wzz"/>
    <property type="match status" value="1"/>
</dbReference>
<reference evidence="9" key="1">
    <citation type="submission" date="2020-10" db="EMBL/GenBank/DDBJ databases">
        <authorList>
            <person name="Gilroy R."/>
        </authorList>
    </citation>
    <scope>NUCLEOTIDE SEQUENCE</scope>
    <source>
        <strain evidence="9">CHK176-6737</strain>
    </source>
</reference>
<dbReference type="InterPro" id="IPR003856">
    <property type="entry name" value="LPS_length_determ_N"/>
</dbReference>
<organism evidence="9 10">
    <name type="scientific">Candidatus Scybalenecus merdavium</name>
    <dbReference type="NCBI Taxonomy" id="2840939"/>
    <lineage>
        <taxon>Bacteria</taxon>
        <taxon>Bacillati</taxon>
        <taxon>Bacillota</taxon>
        <taxon>Clostridia</taxon>
        <taxon>Eubacteriales</taxon>
        <taxon>Oscillospiraceae</taxon>
        <taxon>Oscillospiraceae incertae sedis</taxon>
        <taxon>Candidatus Scybalenecus</taxon>
    </lineage>
</organism>
<keyword evidence="6 7" id="KW-0472">Membrane</keyword>
<evidence type="ECO:0000259" key="8">
    <source>
        <dbReference type="Pfam" id="PF02706"/>
    </source>
</evidence>
<keyword evidence="4 7" id="KW-0812">Transmembrane</keyword>
<evidence type="ECO:0000313" key="10">
    <source>
        <dbReference type="Proteomes" id="UP000824125"/>
    </source>
</evidence>
<reference evidence="9" key="2">
    <citation type="journal article" date="2021" name="PeerJ">
        <title>Extensive microbial diversity within the chicken gut microbiome revealed by metagenomics and culture.</title>
        <authorList>
            <person name="Gilroy R."/>
            <person name="Ravi A."/>
            <person name="Getino M."/>
            <person name="Pursley I."/>
            <person name="Horton D.L."/>
            <person name="Alikhan N.F."/>
            <person name="Baker D."/>
            <person name="Gharbi K."/>
            <person name="Hall N."/>
            <person name="Watson M."/>
            <person name="Adriaenssens E.M."/>
            <person name="Foster-Nyarko E."/>
            <person name="Jarju S."/>
            <person name="Secka A."/>
            <person name="Antonio M."/>
            <person name="Oren A."/>
            <person name="Chaudhuri R.R."/>
            <person name="La Ragione R."/>
            <person name="Hildebrand F."/>
            <person name="Pallen M.J."/>
        </authorList>
    </citation>
    <scope>NUCLEOTIDE SEQUENCE</scope>
    <source>
        <strain evidence="9">CHK176-6737</strain>
    </source>
</reference>
<dbReference type="Gene3D" id="3.40.50.300">
    <property type="entry name" value="P-loop containing nucleotide triphosphate hydrolases"/>
    <property type="match status" value="1"/>
</dbReference>
<sequence length="334" mass="36096">MATNKMSTVEEEIDLLALAKYLFHYVVWIVAIGAAVGVMAAVGTKLLIQPAYEATSTLYVYSSEAQSGAITSSEISAAQDLTGTYKTILESDSVLDAAISKLGDTELTAKDIREQMTVEVITDTQVLSITCQADTSEEAQQIANTVAEVSPVEIVRITKAGGVEVVDYAKLPTEPCNDNLLRNTAIGVLLGMFLTAAVLVIKKIANTKIVVRDDLKKVSDLPLSIISAGNRPPNPSKLLFSVMFKKCIGYFRQAYDYVILDLPPVGVVPDAVIAGHEADGVIYVVKSGEVNSKELAEQLDVLQQASIECCGFVLNAVEQKNKSHYGKYNSYYNR</sequence>
<comment type="caution">
    <text evidence="9">The sequence shown here is derived from an EMBL/GenBank/DDBJ whole genome shotgun (WGS) entry which is preliminary data.</text>
</comment>
<evidence type="ECO:0000256" key="4">
    <source>
        <dbReference type="ARBA" id="ARBA00022692"/>
    </source>
</evidence>
<evidence type="ECO:0000256" key="6">
    <source>
        <dbReference type="ARBA" id="ARBA00023136"/>
    </source>
</evidence>
<comment type="similarity">
    <text evidence="2">Belongs to the CpsC/CapA family.</text>
</comment>
<protein>
    <recommendedName>
        <fullName evidence="8">Polysaccharide chain length determinant N-terminal domain-containing protein</fullName>
    </recommendedName>
</protein>
<dbReference type="InterPro" id="IPR050445">
    <property type="entry name" value="Bact_polysacc_biosynth/exp"/>
</dbReference>
<evidence type="ECO:0000256" key="5">
    <source>
        <dbReference type="ARBA" id="ARBA00022989"/>
    </source>
</evidence>
<keyword evidence="3" id="KW-1003">Cell membrane</keyword>
<evidence type="ECO:0000256" key="3">
    <source>
        <dbReference type="ARBA" id="ARBA00022475"/>
    </source>
</evidence>
<evidence type="ECO:0000256" key="7">
    <source>
        <dbReference type="SAM" id="Phobius"/>
    </source>
</evidence>